<feature type="domain" description="GIY-YIG" evidence="2">
    <location>
        <begin position="1"/>
        <end position="76"/>
    </location>
</feature>
<dbReference type="InterPro" id="IPR050190">
    <property type="entry name" value="UPF0213_domain"/>
</dbReference>
<proteinExistence type="inferred from homology"/>
<comment type="similarity">
    <text evidence="1">Belongs to the UPF0213 family.</text>
</comment>
<dbReference type="PANTHER" id="PTHR34477:SF5">
    <property type="entry name" value="BSL5627 PROTEIN"/>
    <property type="match status" value="1"/>
</dbReference>
<dbReference type="InterPro" id="IPR035901">
    <property type="entry name" value="GIY-YIG_endonuc_sf"/>
</dbReference>
<evidence type="ECO:0000313" key="4">
    <source>
        <dbReference type="Proteomes" id="UP000177369"/>
    </source>
</evidence>
<gene>
    <name evidence="3" type="ORF">A3D04_00170</name>
</gene>
<dbReference type="Proteomes" id="UP000177369">
    <property type="component" value="Unassembled WGS sequence"/>
</dbReference>
<evidence type="ECO:0000256" key="1">
    <source>
        <dbReference type="ARBA" id="ARBA00007435"/>
    </source>
</evidence>
<sequence length="86" mass="10172">MFNYVYVLFSLKDRNLYIGRTNDIFKRLEKHNNGLVIATKSRRPLKLVHLEVFKDAGKAFLRERELKYPSAGKFKKELRKKLGIDS</sequence>
<accession>A0A1F5G8X0</accession>
<organism evidence="3 4">
    <name type="scientific">Candidatus Curtissbacteria bacterium RIFCSPHIGHO2_02_FULL_40_16b</name>
    <dbReference type="NCBI Taxonomy" id="1797714"/>
    <lineage>
        <taxon>Bacteria</taxon>
        <taxon>Candidatus Curtissiibacteriota</taxon>
    </lineage>
</organism>
<dbReference type="Gene3D" id="3.40.1440.10">
    <property type="entry name" value="GIY-YIG endonuclease"/>
    <property type="match status" value="1"/>
</dbReference>
<dbReference type="SUPFAM" id="SSF82771">
    <property type="entry name" value="GIY-YIG endonuclease"/>
    <property type="match status" value="1"/>
</dbReference>
<dbReference type="PANTHER" id="PTHR34477">
    <property type="entry name" value="UPF0213 PROTEIN YHBQ"/>
    <property type="match status" value="1"/>
</dbReference>
<reference evidence="3 4" key="1">
    <citation type="journal article" date="2016" name="Nat. Commun.">
        <title>Thousands of microbial genomes shed light on interconnected biogeochemical processes in an aquifer system.</title>
        <authorList>
            <person name="Anantharaman K."/>
            <person name="Brown C.T."/>
            <person name="Hug L.A."/>
            <person name="Sharon I."/>
            <person name="Castelle C.J."/>
            <person name="Probst A.J."/>
            <person name="Thomas B.C."/>
            <person name="Singh A."/>
            <person name="Wilkins M.J."/>
            <person name="Karaoz U."/>
            <person name="Brodie E.L."/>
            <person name="Williams K.H."/>
            <person name="Hubbard S.S."/>
            <person name="Banfield J.F."/>
        </authorList>
    </citation>
    <scope>NUCLEOTIDE SEQUENCE [LARGE SCALE GENOMIC DNA]</scope>
</reference>
<comment type="caution">
    <text evidence="3">The sequence shown here is derived from an EMBL/GenBank/DDBJ whole genome shotgun (WGS) entry which is preliminary data.</text>
</comment>
<dbReference type="InterPro" id="IPR000305">
    <property type="entry name" value="GIY-YIG_endonuc"/>
</dbReference>
<evidence type="ECO:0000313" key="3">
    <source>
        <dbReference type="EMBL" id="OGD88308.1"/>
    </source>
</evidence>
<evidence type="ECO:0000259" key="2">
    <source>
        <dbReference type="PROSITE" id="PS50164"/>
    </source>
</evidence>
<dbReference type="AlphaFoldDB" id="A0A1F5G8X0"/>
<dbReference type="Pfam" id="PF01541">
    <property type="entry name" value="GIY-YIG"/>
    <property type="match status" value="1"/>
</dbReference>
<dbReference type="PROSITE" id="PS50164">
    <property type="entry name" value="GIY_YIG"/>
    <property type="match status" value="1"/>
</dbReference>
<protein>
    <recommendedName>
        <fullName evidence="2">GIY-YIG domain-containing protein</fullName>
    </recommendedName>
</protein>
<name>A0A1F5G8X0_9BACT</name>
<dbReference type="EMBL" id="MFBD01000032">
    <property type="protein sequence ID" value="OGD88308.1"/>
    <property type="molecule type" value="Genomic_DNA"/>
</dbReference>